<organism evidence="3 4">
    <name type="scientific">Gossypium hirsutum</name>
    <name type="common">Upland cotton</name>
    <name type="synonym">Gossypium mexicanum</name>
    <dbReference type="NCBI Taxonomy" id="3635"/>
    <lineage>
        <taxon>Eukaryota</taxon>
        <taxon>Viridiplantae</taxon>
        <taxon>Streptophyta</taxon>
        <taxon>Embryophyta</taxon>
        <taxon>Tracheophyta</taxon>
        <taxon>Spermatophyta</taxon>
        <taxon>Magnoliopsida</taxon>
        <taxon>eudicotyledons</taxon>
        <taxon>Gunneridae</taxon>
        <taxon>Pentapetalae</taxon>
        <taxon>rosids</taxon>
        <taxon>malvids</taxon>
        <taxon>Malvales</taxon>
        <taxon>Malvaceae</taxon>
        <taxon>Malvoideae</taxon>
        <taxon>Gossypium</taxon>
    </lineage>
</organism>
<sequence length="204" mass="20614">MACQHFLVVALVFIAFVGALAADSSHSSALSKSPSSSPSKSPSSASPTSSPKSSSTKSPSPSSSGPSLSPSKSSGGAPKSSASGSPKSSSSSLSPSSRKKGSSKANKGSPFEVESAEEVSSPPLPPTADYEVSDSPSPSSKYKATIVDSVIPLSSSNSLARSPSNAITIKAITSIIVVAACRFNPLLGFTCISSLRALRWWFQG</sequence>
<evidence type="ECO:0000256" key="1">
    <source>
        <dbReference type="SAM" id="MobiDB-lite"/>
    </source>
</evidence>
<feature type="compositionally biased region" description="Low complexity" evidence="1">
    <location>
        <begin position="103"/>
        <end position="121"/>
    </location>
</feature>
<dbReference type="RefSeq" id="XP_040947324.1">
    <property type="nucleotide sequence ID" value="XM_041091390.1"/>
</dbReference>
<evidence type="ECO:0000256" key="2">
    <source>
        <dbReference type="SAM" id="SignalP"/>
    </source>
</evidence>
<keyword evidence="3" id="KW-1185">Reference proteome</keyword>
<feature type="region of interest" description="Disordered" evidence="1">
    <location>
        <begin position="25"/>
        <end position="141"/>
    </location>
</feature>
<feature type="compositionally biased region" description="Low complexity" evidence="1">
    <location>
        <begin position="25"/>
        <end position="96"/>
    </location>
</feature>
<accession>A0ABM2ZXF3</accession>
<evidence type="ECO:0000313" key="4">
    <source>
        <dbReference type="RefSeq" id="XP_040947324.1"/>
    </source>
</evidence>
<dbReference type="Proteomes" id="UP000818029">
    <property type="component" value="Chromosome D04"/>
</dbReference>
<gene>
    <name evidence="4" type="primary">LOC121216093</name>
</gene>
<dbReference type="GeneID" id="121216093"/>
<reference evidence="4" key="2">
    <citation type="submission" date="2025-08" db="UniProtKB">
        <authorList>
            <consortium name="RefSeq"/>
        </authorList>
    </citation>
    <scope>IDENTIFICATION</scope>
</reference>
<name>A0ABM2ZXF3_GOSHI</name>
<feature type="signal peptide" evidence="2">
    <location>
        <begin position="1"/>
        <end position="21"/>
    </location>
</feature>
<keyword evidence="2" id="KW-0732">Signal</keyword>
<evidence type="ECO:0000313" key="3">
    <source>
        <dbReference type="Proteomes" id="UP000818029"/>
    </source>
</evidence>
<reference evidence="3" key="1">
    <citation type="journal article" date="2020" name="Nat. Genet.">
        <title>Genomic diversifications of five Gossypium allopolyploid species and their impact on cotton improvement.</title>
        <authorList>
            <person name="Chen Z.J."/>
            <person name="Sreedasyam A."/>
            <person name="Ando A."/>
            <person name="Song Q."/>
            <person name="De Santiago L.M."/>
            <person name="Hulse-Kemp A.M."/>
            <person name="Ding M."/>
            <person name="Ye W."/>
            <person name="Kirkbride R.C."/>
            <person name="Jenkins J."/>
            <person name="Plott C."/>
            <person name="Lovell J."/>
            <person name="Lin Y.M."/>
            <person name="Vaughn R."/>
            <person name="Liu B."/>
            <person name="Simpson S."/>
            <person name="Scheffler B.E."/>
            <person name="Wen L."/>
            <person name="Saski C.A."/>
            <person name="Grover C.E."/>
            <person name="Hu G."/>
            <person name="Conover J.L."/>
            <person name="Carlson J.W."/>
            <person name="Shu S."/>
            <person name="Boston L.B."/>
            <person name="Williams M."/>
            <person name="Peterson D.G."/>
            <person name="McGee K."/>
            <person name="Jones D.C."/>
            <person name="Wendel J.F."/>
            <person name="Stelly D.M."/>
            <person name="Grimwood J."/>
            <person name="Schmutz J."/>
        </authorList>
    </citation>
    <scope>NUCLEOTIDE SEQUENCE [LARGE SCALE GENOMIC DNA]</scope>
    <source>
        <strain evidence="3">cv. TM-1</strain>
    </source>
</reference>
<protein>
    <submittedName>
        <fullName evidence="4">Classical arabinogalactan protein 6-like</fullName>
    </submittedName>
</protein>
<feature type="chain" id="PRO_5045861809" evidence="2">
    <location>
        <begin position="22"/>
        <end position="204"/>
    </location>
</feature>
<proteinExistence type="predicted"/>